<feature type="transmembrane region" description="Helical" evidence="1">
    <location>
        <begin position="60"/>
        <end position="81"/>
    </location>
</feature>
<feature type="transmembrane region" description="Helical" evidence="1">
    <location>
        <begin position="93"/>
        <end position="110"/>
    </location>
</feature>
<keyword evidence="3" id="KW-1185">Reference proteome</keyword>
<dbReference type="EMBL" id="NTFS01000179">
    <property type="protein sequence ID" value="PAX53024.1"/>
    <property type="molecule type" value="Genomic_DNA"/>
</dbReference>
<feature type="transmembrane region" description="Helical" evidence="1">
    <location>
        <begin position="116"/>
        <end position="135"/>
    </location>
</feature>
<dbReference type="OrthoDB" id="5189031at2"/>
<evidence type="ECO:0000313" key="3">
    <source>
        <dbReference type="Proteomes" id="UP000218238"/>
    </source>
</evidence>
<keyword evidence="1" id="KW-1133">Transmembrane helix</keyword>
<dbReference type="AlphaFoldDB" id="A0A2A2TGZ6"/>
<gene>
    <name evidence="2" type="ORF">CK510_16210</name>
</gene>
<name>A0A2A2TGZ6_9CYAN</name>
<dbReference type="PANTHER" id="PTHR33802">
    <property type="entry name" value="SI:CH211-161H7.5-RELATED"/>
    <property type="match status" value="1"/>
</dbReference>
<dbReference type="PANTHER" id="PTHR33802:SF1">
    <property type="entry name" value="XK-RELATED PROTEIN"/>
    <property type="match status" value="1"/>
</dbReference>
<proteinExistence type="predicted"/>
<feature type="transmembrane region" description="Helical" evidence="1">
    <location>
        <begin position="232"/>
        <end position="252"/>
    </location>
</feature>
<reference evidence="2 3" key="1">
    <citation type="submission" date="2017-08" db="EMBL/GenBank/DDBJ databases">
        <title>Draft genome sequence of filamentous cyanobacterium Calothrix elsteri CCALA 953.</title>
        <authorList>
            <person name="Gagunashvili A.N."/>
            <person name="Elster J."/>
            <person name="Andresson O.S."/>
        </authorList>
    </citation>
    <scope>NUCLEOTIDE SEQUENCE [LARGE SCALE GENOMIC DNA]</scope>
    <source>
        <strain evidence="2 3">CCALA 953</strain>
    </source>
</reference>
<organism evidence="2 3">
    <name type="scientific">Brunnivagina elsteri CCALA 953</name>
    <dbReference type="NCBI Taxonomy" id="987040"/>
    <lineage>
        <taxon>Bacteria</taxon>
        <taxon>Bacillati</taxon>
        <taxon>Cyanobacteriota</taxon>
        <taxon>Cyanophyceae</taxon>
        <taxon>Nostocales</taxon>
        <taxon>Calotrichaceae</taxon>
        <taxon>Brunnivagina</taxon>
    </lineage>
</organism>
<evidence type="ECO:0008006" key="4">
    <source>
        <dbReference type="Google" id="ProtNLM"/>
    </source>
</evidence>
<evidence type="ECO:0000313" key="2">
    <source>
        <dbReference type="EMBL" id="PAX53024.1"/>
    </source>
</evidence>
<keyword evidence="1" id="KW-0812">Transmembrane</keyword>
<feature type="transmembrane region" description="Helical" evidence="1">
    <location>
        <begin position="184"/>
        <end position="203"/>
    </location>
</feature>
<keyword evidence="1" id="KW-0472">Membrane</keyword>
<dbReference type="RefSeq" id="WP_095722687.1">
    <property type="nucleotide sequence ID" value="NZ_NTFS01000179.1"/>
</dbReference>
<sequence length="259" mass="28791">MQESNSELNQNILTPLATLLAIIIAFIVNIWSNIFPLGGDNIGKISNTIFKDVLIIPANYAFAIWGLIYLSLFAYGIFQLLPGQRNNLNLRKSGIFLIIACIAQSIWVYLFLTRMFLASIIAMLFILIPLIGIFLQLRKPENPTSQNFRRFAQTPISIYLGWISVATIVNVACGLYSIGWTGTATLSAIVMIAIASAIAFLITYRFQDTTYTWVTVWALIAIAIKHSSNTALFLSAIVCTIILSVIILTQTFNKTIRNS</sequence>
<feature type="transmembrane region" description="Helical" evidence="1">
    <location>
        <begin position="156"/>
        <end position="178"/>
    </location>
</feature>
<protein>
    <recommendedName>
        <fullName evidence="4">Tryptophan-rich sensory protein</fullName>
    </recommendedName>
</protein>
<feature type="transmembrane region" description="Helical" evidence="1">
    <location>
        <begin position="12"/>
        <end position="31"/>
    </location>
</feature>
<comment type="caution">
    <text evidence="2">The sequence shown here is derived from an EMBL/GenBank/DDBJ whole genome shotgun (WGS) entry which is preliminary data.</text>
</comment>
<evidence type="ECO:0000256" key="1">
    <source>
        <dbReference type="SAM" id="Phobius"/>
    </source>
</evidence>
<dbReference type="Proteomes" id="UP000218238">
    <property type="component" value="Unassembled WGS sequence"/>
</dbReference>
<accession>A0A2A2TGZ6</accession>